<evidence type="ECO:0000259" key="3">
    <source>
        <dbReference type="PROSITE" id="PS51831"/>
    </source>
</evidence>
<keyword evidence="5" id="KW-1185">Reference proteome</keyword>
<protein>
    <recommendedName>
        <fullName evidence="2">Deoxyguanosinetriphosphate triphosphohydrolase-like protein</fullName>
    </recommendedName>
</protein>
<dbReference type="InterPro" id="IPR006674">
    <property type="entry name" value="HD_domain"/>
</dbReference>
<dbReference type="GO" id="GO:0006203">
    <property type="term" value="P:dGTP catabolic process"/>
    <property type="evidence" value="ECO:0007669"/>
    <property type="project" value="TreeGrafter"/>
</dbReference>
<comment type="similarity">
    <text evidence="2">Belongs to the dGTPase family. Type 2 subfamily.</text>
</comment>
<dbReference type="AlphaFoldDB" id="A0A562RB28"/>
<gene>
    <name evidence="4" type="ORF">LZ24_03031</name>
</gene>
<comment type="caution">
    <text evidence="4">The sequence shown here is derived from an EMBL/GenBank/DDBJ whole genome shotgun (WGS) entry which is preliminary data.</text>
</comment>
<dbReference type="SMART" id="SM00471">
    <property type="entry name" value="HDc"/>
    <property type="match status" value="1"/>
</dbReference>
<dbReference type="PANTHER" id="PTHR11373">
    <property type="entry name" value="DEOXYNUCLEOSIDE TRIPHOSPHATE TRIPHOSPHOHYDROLASE"/>
    <property type="match status" value="1"/>
</dbReference>
<dbReference type="SUPFAM" id="SSF109604">
    <property type="entry name" value="HD-domain/PDEase-like"/>
    <property type="match status" value="1"/>
</dbReference>
<dbReference type="InterPro" id="IPR050135">
    <property type="entry name" value="dGTPase-like"/>
</dbReference>
<dbReference type="RefSeq" id="WP_144686526.1">
    <property type="nucleotide sequence ID" value="NZ_VLLC01000035.1"/>
</dbReference>
<keyword evidence="1 2" id="KW-0378">Hydrolase</keyword>
<evidence type="ECO:0000256" key="2">
    <source>
        <dbReference type="HAMAP-Rule" id="MF_01212"/>
    </source>
</evidence>
<dbReference type="Gene3D" id="1.10.3210.10">
    <property type="entry name" value="Hypothetical protein af1432"/>
    <property type="match status" value="1"/>
</dbReference>
<dbReference type="InterPro" id="IPR006261">
    <property type="entry name" value="dGTPase"/>
</dbReference>
<dbReference type="NCBIfam" id="TIGR01353">
    <property type="entry name" value="dGTP_triPase"/>
    <property type="match status" value="1"/>
</dbReference>
<sequence>MQQPKSEWKNSLSDRRDPLVFQRQGDFRNPSELDLARIIHSAAFRRLQAKTQVLGVGEGDFHRTRLTHSMEVAQIGKGIVRTLSSTHPEYKDILPDGDQIFCIGLAHDLGHPPFGHGGEIALNYCMGNFGGFEANGQTLRILSKIETHTHGYGLNLSRRTLLGILKYPQTYSALLKTEHPAVSGNSFILASDWKPPKCYHDQESDVTDWIFDIFSSSDKKSFLNYISPKACEHGRTTEKALDTSIMEIADDIAYGIHDLEDGITLNLITKDMWQEVNRYFNSEWAKENHLFDIQEKLFGNSSERKRAVGSLVHALITNTEIIEINTFENPILKFNAALNQNAKEVLESLKKFVFKNMINIPEVQTLVFRGQQIVIRLFRAISSDPTRFLKKSYKEQWEKADSDAEKFRIICDYISGMTDEYATRLYERLFLPRQGTVFHRL</sequence>
<dbReference type="Pfam" id="PF13286">
    <property type="entry name" value="HD_assoc"/>
    <property type="match status" value="1"/>
</dbReference>
<dbReference type="NCBIfam" id="NF041026">
    <property type="entry name" value="antiphage_dGTPase"/>
    <property type="match status" value="1"/>
</dbReference>
<accession>A0A562RB28</accession>
<dbReference type="GO" id="GO:0008832">
    <property type="term" value="F:dGTPase activity"/>
    <property type="evidence" value="ECO:0007669"/>
    <property type="project" value="TreeGrafter"/>
</dbReference>
<dbReference type="CDD" id="cd00077">
    <property type="entry name" value="HDc"/>
    <property type="match status" value="1"/>
</dbReference>
<evidence type="ECO:0000313" key="4">
    <source>
        <dbReference type="EMBL" id="TWI65754.1"/>
    </source>
</evidence>
<dbReference type="PANTHER" id="PTHR11373:SF32">
    <property type="entry name" value="DEOXYGUANOSINETRIPHOSPHATE TRIPHOSPHOHYDROLASE"/>
    <property type="match status" value="1"/>
</dbReference>
<proteinExistence type="inferred from homology"/>
<organism evidence="4 5">
    <name type="scientific">Desulfobotulus alkaliphilus</name>
    <dbReference type="NCBI Taxonomy" id="622671"/>
    <lineage>
        <taxon>Bacteria</taxon>
        <taxon>Pseudomonadati</taxon>
        <taxon>Thermodesulfobacteriota</taxon>
        <taxon>Desulfobacteria</taxon>
        <taxon>Desulfobacterales</taxon>
        <taxon>Desulfobacteraceae</taxon>
        <taxon>Desulfobotulus</taxon>
    </lineage>
</organism>
<dbReference type="EMBL" id="VLLC01000035">
    <property type="protein sequence ID" value="TWI65754.1"/>
    <property type="molecule type" value="Genomic_DNA"/>
</dbReference>
<dbReference type="Pfam" id="PF01966">
    <property type="entry name" value="HD"/>
    <property type="match status" value="1"/>
</dbReference>
<evidence type="ECO:0000256" key="1">
    <source>
        <dbReference type="ARBA" id="ARBA00022801"/>
    </source>
</evidence>
<dbReference type="OrthoDB" id="9803619at2"/>
<evidence type="ECO:0000313" key="5">
    <source>
        <dbReference type="Proteomes" id="UP000318307"/>
    </source>
</evidence>
<dbReference type="PROSITE" id="PS51831">
    <property type="entry name" value="HD"/>
    <property type="match status" value="1"/>
</dbReference>
<dbReference type="InterPro" id="IPR026875">
    <property type="entry name" value="PHydrolase_assoc_dom"/>
</dbReference>
<dbReference type="Proteomes" id="UP000318307">
    <property type="component" value="Unassembled WGS sequence"/>
</dbReference>
<name>A0A562RB28_9BACT</name>
<feature type="domain" description="HD" evidence="3">
    <location>
        <begin position="65"/>
        <end position="255"/>
    </location>
</feature>
<dbReference type="HAMAP" id="MF_01212">
    <property type="entry name" value="dGTPase_type2"/>
    <property type="match status" value="1"/>
</dbReference>
<dbReference type="InterPro" id="IPR003607">
    <property type="entry name" value="HD/PDEase_dom"/>
</dbReference>
<reference evidence="4 5" key="1">
    <citation type="submission" date="2019-07" db="EMBL/GenBank/DDBJ databases">
        <title>Genome sequencing of 100 strains of the haloalkaliphilic chemolithoautotrophic sulfur-oxidizing bacterium Thioalkalivibrio.</title>
        <authorList>
            <person name="Muyzer G."/>
        </authorList>
    </citation>
    <scope>NUCLEOTIDE SEQUENCE [LARGE SCALE GENOMIC DNA]</scope>
    <source>
        <strain evidence="4 5">ASO4-4</strain>
    </source>
</reference>
<dbReference type="InterPro" id="IPR023023">
    <property type="entry name" value="dNTPase_2"/>
</dbReference>
<dbReference type="NCBIfam" id="NF003701">
    <property type="entry name" value="PRK05318.1"/>
    <property type="match status" value="1"/>
</dbReference>